<keyword evidence="4" id="KW-1185">Reference proteome</keyword>
<dbReference type="PaxDb" id="3702-AT2G29654.1"/>
<feature type="transmembrane region" description="Helical" evidence="1">
    <location>
        <begin position="28"/>
        <end position="51"/>
    </location>
</feature>
<keyword evidence="1" id="KW-0472">Membrane</keyword>
<dbReference type="TAIR" id="AT2G29654"/>
<keyword evidence="1" id="KW-1133">Transmembrane helix</keyword>
<dbReference type="Araport" id="AT2G29654"/>
<evidence type="ECO:0000313" key="4">
    <source>
        <dbReference type="Proteomes" id="UP000006548"/>
    </source>
</evidence>
<protein>
    <submittedName>
        <fullName evidence="3">Transmembrane protein</fullName>
    </submittedName>
</protein>
<dbReference type="AlphaFoldDB" id="B3H600"/>
<sequence>MIEMVNDNWRSGPRERSMYFWKVGHFEALPVSIHMKLAFLCLYGLSLRFYLLRNESCLLV</sequence>
<dbReference type="STRING" id="3702.B3H600"/>
<gene>
    <name evidence="2 3" type="ordered locus">At2g29654</name>
</gene>
<evidence type="ECO:0000313" key="3">
    <source>
        <dbReference type="EMBL" id="AEC08288.1"/>
    </source>
</evidence>
<evidence type="ECO:0000256" key="1">
    <source>
        <dbReference type="SAM" id="Phobius"/>
    </source>
</evidence>
<dbReference type="KEGG" id="ath:AT2G29654"/>
<accession>B3H600</accession>
<name>B3H600_ARATH</name>
<dbReference type="Proteomes" id="UP000006548">
    <property type="component" value="Chromosome 2"/>
</dbReference>
<proteinExistence type="predicted"/>
<dbReference type="GeneID" id="6241034"/>
<dbReference type="HOGENOM" id="CLU_2944855_0_0_1"/>
<dbReference type="EMBL" id="CP002685">
    <property type="protein sequence ID" value="AEC08288.1"/>
    <property type="molecule type" value="Genomic_DNA"/>
</dbReference>
<reference evidence="4" key="2">
    <citation type="journal article" date="2017" name="Plant J.">
        <title>Araport11: a complete reannotation of the Arabidopsis thaliana reference genome.</title>
        <authorList>
            <person name="Cheng C.Y."/>
            <person name="Krishnakumar V."/>
            <person name="Chan A.P."/>
            <person name="Thibaud-Nissen F."/>
            <person name="Schobel S."/>
            <person name="Town C.D."/>
        </authorList>
    </citation>
    <scope>GENOME REANNOTATION</scope>
    <source>
        <strain evidence="4">cv. Columbia</strain>
    </source>
</reference>
<dbReference type="RefSeq" id="NP_001118412.1">
    <property type="nucleotide sequence ID" value="NM_001124940.1"/>
</dbReference>
<organism evidence="3 4">
    <name type="scientific">Arabidopsis thaliana</name>
    <name type="common">Mouse-ear cress</name>
    <dbReference type="NCBI Taxonomy" id="3702"/>
    <lineage>
        <taxon>Eukaryota</taxon>
        <taxon>Viridiplantae</taxon>
        <taxon>Streptophyta</taxon>
        <taxon>Embryophyta</taxon>
        <taxon>Tracheophyta</taxon>
        <taxon>Spermatophyta</taxon>
        <taxon>Magnoliopsida</taxon>
        <taxon>eudicotyledons</taxon>
        <taxon>Gunneridae</taxon>
        <taxon>Pentapetalae</taxon>
        <taxon>rosids</taxon>
        <taxon>malvids</taxon>
        <taxon>Brassicales</taxon>
        <taxon>Brassicaceae</taxon>
        <taxon>Camelineae</taxon>
        <taxon>Arabidopsis</taxon>
    </lineage>
</organism>
<evidence type="ECO:0000313" key="2">
    <source>
        <dbReference type="Araport" id="AT2G29654"/>
    </source>
</evidence>
<keyword evidence="1 3" id="KW-0812">Transmembrane</keyword>
<reference evidence="3 4" key="1">
    <citation type="journal article" date="1999" name="Nature">
        <title>Sequence and analysis of chromosome 2 of the plant Arabidopsis thaliana.</title>
        <authorList>
            <person name="Lin X."/>
            <person name="Kaul S."/>
            <person name="Rounsley S."/>
            <person name="Shea T.P."/>
            <person name="Benito M.I."/>
            <person name="Town C.D."/>
            <person name="Fujii C.Y."/>
            <person name="Mason T."/>
            <person name="Bowman C.L."/>
            <person name="Barnstead M."/>
            <person name="Feldblyum T.V."/>
            <person name="Buell C.R."/>
            <person name="Ketchum K.A."/>
            <person name="Lee J."/>
            <person name="Ronning C.M."/>
            <person name="Koo H.L."/>
            <person name="Moffat K.S."/>
            <person name="Cronin L.A."/>
            <person name="Shen M."/>
            <person name="Pai G."/>
            <person name="Van Aken S."/>
            <person name="Umayam L."/>
            <person name="Tallon L.J."/>
            <person name="Gill J.E."/>
            <person name="Adams M.D."/>
            <person name="Carrera A.J."/>
            <person name="Creasy T.H."/>
            <person name="Goodman H.M."/>
            <person name="Somerville C.R."/>
            <person name="Copenhaver G.P."/>
            <person name="Preuss D."/>
            <person name="Nierman W.C."/>
            <person name="White O."/>
            <person name="Eisen J.A."/>
            <person name="Salzberg S.L."/>
            <person name="Fraser C.M."/>
            <person name="Venter J.C."/>
        </authorList>
    </citation>
    <scope>NUCLEOTIDE SEQUENCE [LARGE SCALE GENOMIC DNA]</scope>
    <source>
        <strain evidence="4">cv. Columbia</strain>
    </source>
</reference>
<dbReference type="InParanoid" id="B3H600"/>